<dbReference type="InterPro" id="IPR014776">
    <property type="entry name" value="4pyrrole_Mease_sub2"/>
</dbReference>
<organism evidence="7 8">
    <name type="scientific">Pyrobaculum calidifontis (strain DSM 21063 / JCM 11548 / VA1)</name>
    <dbReference type="NCBI Taxonomy" id="410359"/>
    <lineage>
        <taxon>Archaea</taxon>
        <taxon>Thermoproteota</taxon>
        <taxon>Thermoprotei</taxon>
        <taxon>Thermoproteales</taxon>
        <taxon>Thermoproteaceae</taxon>
        <taxon>Pyrobaculum</taxon>
    </lineage>
</organism>
<dbReference type="SUPFAM" id="SSF53790">
    <property type="entry name" value="Tetrapyrrole methylase"/>
    <property type="match status" value="1"/>
</dbReference>
<protein>
    <submittedName>
        <fullName evidence="7">Precorrin-6y C5,15-methyltransferase (Decarboxylating), CbiE subunit</fullName>
    </submittedName>
</protein>
<comment type="pathway">
    <text evidence="1">Cofactor biosynthesis; adenosylcobalamin biosynthesis.</text>
</comment>
<evidence type="ECO:0000313" key="7">
    <source>
        <dbReference type="EMBL" id="ABO08947.1"/>
    </source>
</evidence>
<dbReference type="Proteomes" id="UP000001431">
    <property type="component" value="Chromosome"/>
</dbReference>
<dbReference type="PANTHER" id="PTHR43182">
    <property type="entry name" value="COBALT-PRECORRIN-6B C(15)-METHYLTRANSFERASE (DECARBOXYLATING)"/>
    <property type="match status" value="1"/>
</dbReference>
<evidence type="ECO:0000313" key="8">
    <source>
        <dbReference type="Proteomes" id="UP000001431"/>
    </source>
</evidence>
<dbReference type="PANTHER" id="PTHR43182:SF1">
    <property type="entry name" value="COBALT-PRECORRIN-7 C(5)-METHYLTRANSFERASE"/>
    <property type="match status" value="1"/>
</dbReference>
<gene>
    <name evidence="7" type="ordered locus">Pcal_1528</name>
</gene>
<dbReference type="UniPathway" id="UPA00148"/>
<dbReference type="GeneID" id="4908248"/>
<dbReference type="GO" id="GO:0008276">
    <property type="term" value="F:protein methyltransferase activity"/>
    <property type="evidence" value="ECO:0007669"/>
    <property type="project" value="InterPro"/>
</dbReference>
<name>A3MWD0_PYRCJ</name>
<accession>A3MWD0</accession>
<keyword evidence="2" id="KW-0169">Cobalamin biosynthesis</keyword>
<evidence type="ECO:0000259" key="6">
    <source>
        <dbReference type="Pfam" id="PF00590"/>
    </source>
</evidence>
<proteinExistence type="predicted"/>
<dbReference type="InterPro" id="IPR050714">
    <property type="entry name" value="Cobalamin_biosynth_MTase"/>
</dbReference>
<dbReference type="OrthoDB" id="29155at2157"/>
<dbReference type="GO" id="GO:0032259">
    <property type="term" value="P:methylation"/>
    <property type="evidence" value="ECO:0007669"/>
    <property type="project" value="UniProtKB-KW"/>
</dbReference>
<evidence type="ECO:0000256" key="1">
    <source>
        <dbReference type="ARBA" id="ARBA00004953"/>
    </source>
</evidence>
<keyword evidence="4" id="KW-0808">Transferase</keyword>
<dbReference type="NCBIfam" id="NF004455">
    <property type="entry name" value="PRK05787.1-3"/>
    <property type="match status" value="1"/>
</dbReference>
<dbReference type="InterPro" id="IPR035996">
    <property type="entry name" value="4pyrrol_Methylase_sf"/>
</dbReference>
<dbReference type="Pfam" id="PF00590">
    <property type="entry name" value="TP_methylase"/>
    <property type="match status" value="1"/>
</dbReference>
<dbReference type="Gene3D" id="3.40.1010.10">
    <property type="entry name" value="Cobalt-precorrin-4 Transmethylase, Domain 1"/>
    <property type="match status" value="1"/>
</dbReference>
<sequence>MLYIVGVGPGDPSLATLKAVDTIRGCRVVLGWRSVVERFKHLLDGKEVVYLTYGNQEAELRRAAERAAGDEVCLLVHGDPLVSDWELLERVRALGVDFEVVNGVSSVNVALGRVGLDLAQVVFLTMHASRPQDVAEVACVARSRALVIFPPPGGIRRLAEALISLGMGKCRAVVLENLTLPGEWEWRGSVEEMAELDAGDLAAVVVDCRVS</sequence>
<evidence type="ECO:0000256" key="5">
    <source>
        <dbReference type="ARBA" id="ARBA00022691"/>
    </source>
</evidence>
<feature type="domain" description="Tetrapyrrole methylase" evidence="6">
    <location>
        <begin position="1"/>
        <end position="193"/>
    </location>
</feature>
<dbReference type="NCBIfam" id="TIGR02467">
    <property type="entry name" value="CbiE"/>
    <property type="match status" value="1"/>
</dbReference>
<dbReference type="KEGG" id="pcl:Pcal_1528"/>
<dbReference type="GO" id="GO:0009236">
    <property type="term" value="P:cobalamin biosynthetic process"/>
    <property type="evidence" value="ECO:0007669"/>
    <property type="project" value="UniProtKB-UniPathway"/>
</dbReference>
<dbReference type="CDD" id="cd11644">
    <property type="entry name" value="Precorrin-6Y-MT"/>
    <property type="match status" value="1"/>
</dbReference>
<dbReference type="AlphaFoldDB" id="A3MWD0"/>
<dbReference type="UniPathway" id="UPA00559"/>
<dbReference type="eggNOG" id="arCOG00650">
    <property type="taxonomic scope" value="Archaea"/>
</dbReference>
<evidence type="ECO:0000256" key="3">
    <source>
        <dbReference type="ARBA" id="ARBA00022603"/>
    </source>
</evidence>
<keyword evidence="3" id="KW-0489">Methyltransferase</keyword>
<dbReference type="STRING" id="410359.Pcal_1528"/>
<reference evidence="7" key="1">
    <citation type="submission" date="2007-02" db="EMBL/GenBank/DDBJ databases">
        <title>Complete sequence of Pyrobaculum calidifontis JCM 11548.</title>
        <authorList>
            <consortium name="US DOE Joint Genome Institute"/>
            <person name="Copeland A."/>
            <person name="Lucas S."/>
            <person name="Lapidus A."/>
            <person name="Barry K."/>
            <person name="Glavina del Rio T."/>
            <person name="Dalin E."/>
            <person name="Tice H."/>
            <person name="Pitluck S."/>
            <person name="Chain P."/>
            <person name="Malfatti S."/>
            <person name="Shin M."/>
            <person name="Vergez L."/>
            <person name="Schmutz J."/>
            <person name="Larimer F."/>
            <person name="Land M."/>
            <person name="Hauser L."/>
            <person name="Kyrpides N."/>
            <person name="Mikhailova N."/>
            <person name="Cozen A.E."/>
            <person name="Fitz-Gibbon S.T."/>
            <person name="House C.H."/>
            <person name="Saltikov C."/>
            <person name="Lowe T.M."/>
            <person name="Richardson P."/>
        </authorList>
    </citation>
    <scope>NUCLEOTIDE SEQUENCE [LARGE SCALE GENOMIC DNA]</scope>
    <source>
        <strain evidence="7">JCM 11548</strain>
    </source>
</reference>
<dbReference type="GO" id="GO:0017183">
    <property type="term" value="P:protein histidyl modification to diphthamide"/>
    <property type="evidence" value="ECO:0007669"/>
    <property type="project" value="UniProtKB-UniPathway"/>
</dbReference>
<dbReference type="HOGENOM" id="CLU_089162_1_0_2"/>
<keyword evidence="5" id="KW-0949">S-adenosyl-L-methionine</keyword>
<dbReference type="Gene3D" id="3.30.950.10">
    <property type="entry name" value="Methyltransferase, Cobalt-precorrin-4 Transmethylase, Domain 2"/>
    <property type="match status" value="1"/>
</dbReference>
<dbReference type="InterPro" id="IPR014777">
    <property type="entry name" value="4pyrrole_Mease_sub1"/>
</dbReference>
<evidence type="ECO:0000256" key="2">
    <source>
        <dbReference type="ARBA" id="ARBA00022573"/>
    </source>
</evidence>
<evidence type="ECO:0000256" key="4">
    <source>
        <dbReference type="ARBA" id="ARBA00022679"/>
    </source>
</evidence>
<dbReference type="RefSeq" id="WP_011850205.1">
    <property type="nucleotide sequence ID" value="NC_009073.1"/>
</dbReference>
<dbReference type="InterPro" id="IPR000878">
    <property type="entry name" value="4pyrrol_Mease"/>
</dbReference>
<dbReference type="EMBL" id="CP000561">
    <property type="protein sequence ID" value="ABO08947.1"/>
    <property type="molecule type" value="Genomic_DNA"/>
</dbReference>
<keyword evidence="8" id="KW-1185">Reference proteome</keyword>
<dbReference type="InterPro" id="IPR012818">
    <property type="entry name" value="CbiE"/>
</dbReference>